<name>A0A0C3EGT2_9AGAM</name>
<feature type="transmembrane region" description="Helical" evidence="1">
    <location>
        <begin position="12"/>
        <end position="35"/>
    </location>
</feature>
<evidence type="ECO:0000256" key="1">
    <source>
        <dbReference type="SAM" id="Phobius"/>
    </source>
</evidence>
<evidence type="ECO:0000313" key="2">
    <source>
        <dbReference type="EMBL" id="KIM67514.1"/>
    </source>
</evidence>
<keyword evidence="1" id="KW-0812">Transmembrane</keyword>
<gene>
    <name evidence="2" type="ORF">SCLCIDRAFT_7475</name>
</gene>
<reference evidence="2 3" key="1">
    <citation type="submission" date="2014-04" db="EMBL/GenBank/DDBJ databases">
        <authorList>
            <consortium name="DOE Joint Genome Institute"/>
            <person name="Kuo A."/>
            <person name="Kohler A."/>
            <person name="Nagy L.G."/>
            <person name="Floudas D."/>
            <person name="Copeland A."/>
            <person name="Barry K.W."/>
            <person name="Cichocki N."/>
            <person name="Veneault-Fourrey C."/>
            <person name="LaButti K."/>
            <person name="Lindquist E.A."/>
            <person name="Lipzen A."/>
            <person name="Lundell T."/>
            <person name="Morin E."/>
            <person name="Murat C."/>
            <person name="Sun H."/>
            <person name="Tunlid A."/>
            <person name="Henrissat B."/>
            <person name="Grigoriev I.V."/>
            <person name="Hibbett D.S."/>
            <person name="Martin F."/>
            <person name="Nordberg H.P."/>
            <person name="Cantor M.N."/>
            <person name="Hua S.X."/>
        </authorList>
    </citation>
    <scope>NUCLEOTIDE SEQUENCE [LARGE SCALE GENOMIC DNA]</scope>
    <source>
        <strain evidence="2 3">Foug A</strain>
    </source>
</reference>
<protein>
    <submittedName>
        <fullName evidence="2">Uncharacterized protein</fullName>
    </submittedName>
</protein>
<evidence type="ECO:0000313" key="3">
    <source>
        <dbReference type="Proteomes" id="UP000053989"/>
    </source>
</evidence>
<keyword evidence="1" id="KW-0472">Membrane</keyword>
<organism evidence="2 3">
    <name type="scientific">Scleroderma citrinum Foug A</name>
    <dbReference type="NCBI Taxonomy" id="1036808"/>
    <lineage>
        <taxon>Eukaryota</taxon>
        <taxon>Fungi</taxon>
        <taxon>Dikarya</taxon>
        <taxon>Basidiomycota</taxon>
        <taxon>Agaricomycotina</taxon>
        <taxon>Agaricomycetes</taxon>
        <taxon>Agaricomycetidae</taxon>
        <taxon>Boletales</taxon>
        <taxon>Sclerodermatineae</taxon>
        <taxon>Sclerodermataceae</taxon>
        <taxon>Scleroderma</taxon>
    </lineage>
</organism>
<dbReference type="HOGENOM" id="CLU_1950102_0_0_1"/>
<dbReference type="InParanoid" id="A0A0C3EGT2"/>
<sequence length="129" mass="13530">MAVVIMLLVDSIGIGSGGVVVLVVMGGSILSGVSWSSWPWVADGMGAIVVINERWRGCHKGMEMVAMGPYRVAVVMVDARGWIRGGGWVLMQEEVPEGGCQHKRVEMVGGPTRENGGAMVCLGGGCNTK</sequence>
<reference evidence="3" key="2">
    <citation type="submission" date="2015-01" db="EMBL/GenBank/DDBJ databases">
        <title>Evolutionary Origins and Diversification of the Mycorrhizal Mutualists.</title>
        <authorList>
            <consortium name="DOE Joint Genome Institute"/>
            <consortium name="Mycorrhizal Genomics Consortium"/>
            <person name="Kohler A."/>
            <person name="Kuo A."/>
            <person name="Nagy L.G."/>
            <person name="Floudas D."/>
            <person name="Copeland A."/>
            <person name="Barry K.W."/>
            <person name="Cichocki N."/>
            <person name="Veneault-Fourrey C."/>
            <person name="LaButti K."/>
            <person name="Lindquist E.A."/>
            <person name="Lipzen A."/>
            <person name="Lundell T."/>
            <person name="Morin E."/>
            <person name="Murat C."/>
            <person name="Riley R."/>
            <person name="Ohm R."/>
            <person name="Sun H."/>
            <person name="Tunlid A."/>
            <person name="Henrissat B."/>
            <person name="Grigoriev I.V."/>
            <person name="Hibbett D.S."/>
            <person name="Martin F."/>
        </authorList>
    </citation>
    <scope>NUCLEOTIDE SEQUENCE [LARGE SCALE GENOMIC DNA]</scope>
    <source>
        <strain evidence="3">Foug A</strain>
    </source>
</reference>
<accession>A0A0C3EGT2</accession>
<dbReference type="AlphaFoldDB" id="A0A0C3EGT2"/>
<keyword evidence="3" id="KW-1185">Reference proteome</keyword>
<keyword evidence="1" id="KW-1133">Transmembrane helix</keyword>
<dbReference type="EMBL" id="KN822012">
    <property type="protein sequence ID" value="KIM67514.1"/>
    <property type="molecule type" value="Genomic_DNA"/>
</dbReference>
<proteinExistence type="predicted"/>
<dbReference type="Proteomes" id="UP000053989">
    <property type="component" value="Unassembled WGS sequence"/>
</dbReference>